<protein>
    <submittedName>
        <fullName evidence="1">Uncharacterized protein</fullName>
    </submittedName>
</protein>
<name>A0A9P8Q5Z1_WICPI</name>
<evidence type="ECO:0000313" key="1">
    <source>
        <dbReference type="EMBL" id="KAH3684641.1"/>
    </source>
</evidence>
<accession>A0A9P8Q5Z1</accession>
<gene>
    <name evidence="1" type="ORF">WICPIJ_004397</name>
</gene>
<dbReference type="AlphaFoldDB" id="A0A9P8Q5Z1"/>
<comment type="caution">
    <text evidence="1">The sequence shown here is derived from an EMBL/GenBank/DDBJ whole genome shotgun (WGS) entry which is preliminary data.</text>
</comment>
<dbReference type="Proteomes" id="UP000774326">
    <property type="component" value="Unassembled WGS sequence"/>
</dbReference>
<reference evidence="1" key="2">
    <citation type="submission" date="2021-01" db="EMBL/GenBank/DDBJ databases">
        <authorList>
            <person name="Schikora-Tamarit M.A."/>
        </authorList>
    </citation>
    <scope>NUCLEOTIDE SEQUENCE</scope>
    <source>
        <strain evidence="1">CBS2887</strain>
    </source>
</reference>
<dbReference type="EMBL" id="JAEUBG010002387">
    <property type="protein sequence ID" value="KAH3684641.1"/>
    <property type="molecule type" value="Genomic_DNA"/>
</dbReference>
<proteinExistence type="predicted"/>
<keyword evidence="2" id="KW-1185">Reference proteome</keyword>
<evidence type="ECO:0000313" key="2">
    <source>
        <dbReference type="Proteomes" id="UP000774326"/>
    </source>
</evidence>
<reference evidence="1" key="1">
    <citation type="journal article" date="2021" name="Open Biol.">
        <title>Shared evolutionary footprints suggest mitochondrial oxidative damage underlies multiple complex I losses in fungi.</title>
        <authorList>
            <person name="Schikora-Tamarit M.A."/>
            <person name="Marcet-Houben M."/>
            <person name="Nosek J."/>
            <person name="Gabaldon T."/>
        </authorList>
    </citation>
    <scope>NUCLEOTIDE SEQUENCE</scope>
    <source>
        <strain evidence="1">CBS2887</strain>
    </source>
</reference>
<organism evidence="1 2">
    <name type="scientific">Wickerhamomyces pijperi</name>
    <name type="common">Yeast</name>
    <name type="synonym">Pichia pijperi</name>
    <dbReference type="NCBI Taxonomy" id="599730"/>
    <lineage>
        <taxon>Eukaryota</taxon>
        <taxon>Fungi</taxon>
        <taxon>Dikarya</taxon>
        <taxon>Ascomycota</taxon>
        <taxon>Saccharomycotina</taxon>
        <taxon>Saccharomycetes</taxon>
        <taxon>Phaffomycetales</taxon>
        <taxon>Wickerhamomycetaceae</taxon>
        <taxon>Wickerhamomyces</taxon>
    </lineage>
</organism>
<sequence length="105" mass="11921">MRQRHQLFKAISPVIEEETSSPSLNLALTTSAILAFKPGEVMALLCCNNVELAAMMEEPVACGFKEATEDKRLFWYDSKEAWFKLWNKPDWISLREVGAPVGKME</sequence>